<dbReference type="CDD" id="cd00751">
    <property type="entry name" value="thiolase"/>
    <property type="match status" value="1"/>
</dbReference>
<dbReference type="OrthoDB" id="9764638at2"/>
<feature type="domain" description="Thiolase N-terminal" evidence="9">
    <location>
        <begin position="4"/>
        <end position="259"/>
    </location>
</feature>
<dbReference type="InterPro" id="IPR002155">
    <property type="entry name" value="Thiolase"/>
</dbReference>
<keyword evidence="3" id="KW-0583">PHB biosynthesis</keyword>
<dbReference type="FunFam" id="3.40.47.10:FF:000010">
    <property type="entry name" value="Acetyl-CoA acetyltransferase (Thiolase)"/>
    <property type="match status" value="1"/>
</dbReference>
<dbReference type="SUPFAM" id="SSF53901">
    <property type="entry name" value="Thiolase-like"/>
    <property type="match status" value="2"/>
</dbReference>
<evidence type="ECO:0000256" key="8">
    <source>
        <dbReference type="SAM" id="MobiDB-lite"/>
    </source>
</evidence>
<comment type="pathway">
    <text evidence="5">Metabolic intermediate biosynthesis; (R)-mevalonate biosynthesis; (R)-mevalonate from acetyl-CoA: step 1/3.</text>
</comment>
<evidence type="ECO:0000256" key="6">
    <source>
        <dbReference type="PIRSR" id="PIRSR000429-1"/>
    </source>
</evidence>
<organism evidence="11 12">
    <name type="scientific">Ruegeria intermedia</name>
    <dbReference type="NCBI Taxonomy" id="996115"/>
    <lineage>
        <taxon>Bacteria</taxon>
        <taxon>Pseudomonadati</taxon>
        <taxon>Pseudomonadota</taxon>
        <taxon>Alphaproteobacteria</taxon>
        <taxon>Rhodobacterales</taxon>
        <taxon>Roseobacteraceae</taxon>
        <taxon>Ruegeria</taxon>
    </lineage>
</organism>
<evidence type="ECO:0000256" key="7">
    <source>
        <dbReference type="RuleBase" id="RU003557"/>
    </source>
</evidence>
<evidence type="ECO:0000256" key="1">
    <source>
        <dbReference type="ARBA" id="ARBA00010982"/>
    </source>
</evidence>
<accession>A0A1M4W9I3</accession>
<gene>
    <name evidence="11" type="ORF">SAMN05444279_10840</name>
</gene>
<dbReference type="GO" id="GO:0042619">
    <property type="term" value="P:poly-hydroxybutyrate biosynthetic process"/>
    <property type="evidence" value="ECO:0007669"/>
    <property type="project" value="UniProtKB-KW"/>
</dbReference>
<protein>
    <submittedName>
        <fullName evidence="11">Acetyl-CoA C-acetyltransferase</fullName>
    </submittedName>
</protein>
<evidence type="ECO:0000313" key="12">
    <source>
        <dbReference type="Proteomes" id="UP000325134"/>
    </source>
</evidence>
<keyword evidence="4 7" id="KW-0012">Acyltransferase</keyword>
<dbReference type="InterPro" id="IPR020617">
    <property type="entry name" value="Thiolase_C"/>
</dbReference>
<dbReference type="AlphaFoldDB" id="A0A1M4W9I3"/>
<dbReference type="GO" id="GO:0044281">
    <property type="term" value="P:small molecule metabolic process"/>
    <property type="evidence" value="ECO:0007669"/>
    <property type="project" value="UniProtKB-ARBA"/>
</dbReference>
<dbReference type="PANTHER" id="PTHR18919:SF138">
    <property type="entry name" value="ACETYL-COA C-ACETYLTRANSFERASE"/>
    <property type="match status" value="1"/>
</dbReference>
<feature type="domain" description="Thiolase C-terminal" evidence="10">
    <location>
        <begin position="268"/>
        <end position="389"/>
    </location>
</feature>
<evidence type="ECO:0000256" key="5">
    <source>
        <dbReference type="ARBA" id="ARBA00037924"/>
    </source>
</evidence>
<evidence type="ECO:0000256" key="3">
    <source>
        <dbReference type="ARBA" id="ARBA00022752"/>
    </source>
</evidence>
<feature type="active site" description="Acyl-thioester intermediate" evidence="6">
    <location>
        <position position="86"/>
    </location>
</feature>
<dbReference type="InterPro" id="IPR020616">
    <property type="entry name" value="Thiolase_N"/>
</dbReference>
<dbReference type="Pfam" id="PF00108">
    <property type="entry name" value="Thiolase_N"/>
    <property type="match status" value="1"/>
</dbReference>
<feature type="active site" description="Proton acceptor" evidence="6">
    <location>
        <position position="346"/>
    </location>
</feature>
<dbReference type="InterPro" id="IPR020610">
    <property type="entry name" value="Thiolase_AS"/>
</dbReference>
<feature type="region of interest" description="Disordered" evidence="8">
    <location>
        <begin position="209"/>
        <end position="230"/>
    </location>
</feature>
<dbReference type="Pfam" id="PF02803">
    <property type="entry name" value="Thiolase_C"/>
    <property type="match status" value="1"/>
</dbReference>
<dbReference type="PANTHER" id="PTHR18919">
    <property type="entry name" value="ACETYL-COA C-ACYLTRANSFERASE"/>
    <property type="match status" value="1"/>
</dbReference>
<evidence type="ECO:0000313" key="11">
    <source>
        <dbReference type="EMBL" id="SHE77867.1"/>
    </source>
</evidence>
<dbReference type="NCBIfam" id="TIGR01930">
    <property type="entry name" value="AcCoA-C-Actrans"/>
    <property type="match status" value="1"/>
</dbReference>
<proteinExistence type="inferred from homology"/>
<dbReference type="Gene3D" id="3.40.47.10">
    <property type="match status" value="2"/>
</dbReference>
<evidence type="ECO:0000256" key="2">
    <source>
        <dbReference type="ARBA" id="ARBA00022679"/>
    </source>
</evidence>
<evidence type="ECO:0000259" key="10">
    <source>
        <dbReference type="Pfam" id="PF02803"/>
    </source>
</evidence>
<dbReference type="InterPro" id="IPR016039">
    <property type="entry name" value="Thiolase-like"/>
</dbReference>
<dbReference type="PROSITE" id="PS00099">
    <property type="entry name" value="THIOLASE_3"/>
    <property type="match status" value="1"/>
</dbReference>
<name>A0A1M4W9I3_9RHOB</name>
<reference evidence="11 12" key="1">
    <citation type="submission" date="2016-11" db="EMBL/GenBank/DDBJ databases">
        <authorList>
            <person name="Varghese N."/>
            <person name="Submissions S."/>
        </authorList>
    </citation>
    <scope>NUCLEOTIDE SEQUENCE [LARGE SCALE GENOMIC DNA]</scope>
    <source>
        <strain evidence="11 12">DSM 29341</strain>
    </source>
</reference>
<keyword evidence="2 7" id="KW-0808">Transferase</keyword>
<dbReference type="Proteomes" id="UP000325134">
    <property type="component" value="Unassembled WGS sequence"/>
</dbReference>
<dbReference type="PIRSF" id="PIRSF000429">
    <property type="entry name" value="Ac-CoA_Ac_transf"/>
    <property type="match status" value="1"/>
</dbReference>
<dbReference type="GO" id="GO:0003988">
    <property type="term" value="F:acetyl-CoA C-acyltransferase activity"/>
    <property type="evidence" value="ECO:0007669"/>
    <property type="project" value="UniProtKB-ARBA"/>
</dbReference>
<evidence type="ECO:0000256" key="4">
    <source>
        <dbReference type="ARBA" id="ARBA00023315"/>
    </source>
</evidence>
<dbReference type="EMBL" id="FQVK01000008">
    <property type="protein sequence ID" value="SHE77867.1"/>
    <property type="molecule type" value="Genomic_DNA"/>
</dbReference>
<dbReference type="RefSeq" id="WP_149775450.1">
    <property type="nucleotide sequence ID" value="NZ_FQVK01000008.1"/>
</dbReference>
<comment type="similarity">
    <text evidence="1 7">Belongs to the thiolase-like superfamily. Thiolase family.</text>
</comment>
<evidence type="ECO:0000259" key="9">
    <source>
        <dbReference type="Pfam" id="PF00108"/>
    </source>
</evidence>
<keyword evidence="12" id="KW-1185">Reference proteome</keyword>
<feature type="active site" description="Proton acceptor" evidence="6">
    <location>
        <position position="376"/>
    </location>
</feature>
<sequence>MKEVVIAGAARTPMGGFQGMFDGVPAAELGGVAIRAALDNANTQTVDEVLMGCVLPAGQGQAPARQAGFAAGLGQEVPATTLNKMCGSGMKAAMMAFDQIALGHAHLMVAGGMESMTNAPYLLPKMRGGARIGHSQVIDHMFLDGLEDAYDKGRLMGTFAEDCAEAYQFTREAQDEYALKSLSNALEAQASGAFDGEIAAVTVKTRKGEVTQDADEQPQSARPEKIPTLKPAFRKDGTVTAANASSISDGAAALVLASADVAEARGLNVRARILGHASHAQAPGLFTTAPVPAAQKLLERIGWSKDDVDLWEVNEAFAVVPMAFMHEMGLPRDKVNVNGGACALGHPIGASGARIMVTLLNALEKRGLRRGVAAICIGGGEGTAIAIERV</sequence>